<dbReference type="SUPFAM" id="SSF52047">
    <property type="entry name" value="RNI-like"/>
    <property type="match status" value="1"/>
</dbReference>
<dbReference type="InterPro" id="IPR032675">
    <property type="entry name" value="LRR_dom_sf"/>
</dbReference>
<feature type="region of interest" description="Disordered" evidence="1">
    <location>
        <begin position="77"/>
        <end position="115"/>
    </location>
</feature>
<dbReference type="AlphaFoldDB" id="A0A368S982"/>
<dbReference type="PROSITE" id="PS50181">
    <property type="entry name" value="FBOX"/>
    <property type="match status" value="1"/>
</dbReference>
<dbReference type="EMBL" id="CM003535">
    <property type="protein sequence ID" value="RCV38921.1"/>
    <property type="molecule type" value="Genomic_DNA"/>
</dbReference>
<dbReference type="InterPro" id="IPR001810">
    <property type="entry name" value="F-box_dom"/>
</dbReference>
<dbReference type="Gene3D" id="3.80.10.10">
    <property type="entry name" value="Ribonuclease Inhibitor"/>
    <property type="match status" value="1"/>
</dbReference>
<feature type="region of interest" description="Disordered" evidence="1">
    <location>
        <begin position="1"/>
        <end position="25"/>
    </location>
</feature>
<dbReference type="SUPFAM" id="SSF81383">
    <property type="entry name" value="F-box domain"/>
    <property type="match status" value="1"/>
</dbReference>
<dbReference type="PANTHER" id="PTHR34223">
    <property type="entry name" value="OS11G0201299 PROTEIN"/>
    <property type="match status" value="1"/>
</dbReference>
<evidence type="ECO:0000256" key="1">
    <source>
        <dbReference type="SAM" id="MobiDB-lite"/>
    </source>
</evidence>
<feature type="domain" description="F-box" evidence="2">
    <location>
        <begin position="24"/>
        <end position="77"/>
    </location>
</feature>
<gene>
    <name evidence="3" type="ORF">SETIT_8G181200v2</name>
</gene>
<organism evidence="3">
    <name type="scientific">Setaria italica</name>
    <name type="common">Foxtail millet</name>
    <name type="synonym">Panicum italicum</name>
    <dbReference type="NCBI Taxonomy" id="4555"/>
    <lineage>
        <taxon>Eukaryota</taxon>
        <taxon>Viridiplantae</taxon>
        <taxon>Streptophyta</taxon>
        <taxon>Embryophyta</taxon>
        <taxon>Tracheophyta</taxon>
        <taxon>Spermatophyta</taxon>
        <taxon>Magnoliopsida</taxon>
        <taxon>Liliopsida</taxon>
        <taxon>Poales</taxon>
        <taxon>Poaceae</taxon>
        <taxon>PACMAD clade</taxon>
        <taxon>Panicoideae</taxon>
        <taxon>Panicodae</taxon>
        <taxon>Paniceae</taxon>
        <taxon>Cenchrinae</taxon>
        <taxon>Setaria</taxon>
    </lineage>
</organism>
<dbReference type="PANTHER" id="PTHR34223:SF82">
    <property type="entry name" value="F-BOX DOMAIN-CONTAINING PROTEIN"/>
    <property type="match status" value="1"/>
</dbReference>
<dbReference type="InterPro" id="IPR053197">
    <property type="entry name" value="F-box_SCFL_complex_component"/>
</dbReference>
<dbReference type="OrthoDB" id="656793at2759"/>
<reference evidence="3" key="1">
    <citation type="journal article" date="2012" name="Nat. Biotechnol.">
        <title>Reference genome sequence of the model plant Setaria.</title>
        <authorList>
            <person name="Bennetzen J.L."/>
            <person name="Schmutz J."/>
            <person name="Wang H."/>
            <person name="Percifield R."/>
            <person name="Hawkins J."/>
            <person name="Pontaroli A.C."/>
            <person name="Estep M."/>
            <person name="Feng L."/>
            <person name="Vaughn J.N."/>
            <person name="Grimwood J."/>
            <person name="Jenkins J."/>
            <person name="Barry K."/>
            <person name="Lindquist E."/>
            <person name="Hellsten U."/>
            <person name="Deshpande S."/>
            <person name="Wang X."/>
            <person name="Wu X."/>
            <person name="Mitros T."/>
            <person name="Triplett J."/>
            <person name="Yang X."/>
            <person name="Ye C.Y."/>
            <person name="Mauro-Herrera M."/>
            <person name="Wang L."/>
            <person name="Li P."/>
            <person name="Sharma M."/>
            <person name="Sharma R."/>
            <person name="Ronald P.C."/>
            <person name="Panaud O."/>
            <person name="Kellogg E.A."/>
            <person name="Brutnell T.P."/>
            <person name="Doust A.N."/>
            <person name="Tuskan G.A."/>
            <person name="Rokhsar D."/>
            <person name="Devos K.M."/>
        </authorList>
    </citation>
    <scope>NUCLEOTIDE SEQUENCE [LARGE SCALE GENOMIC DNA]</scope>
    <source>
        <strain evidence="3">Yugu1</strain>
    </source>
</reference>
<sequence>MELEEAATERALASSGGGSSGVEPDRLSSLPDSLLHAIMSLLKARQAVQTCVLSTRWRHLWRSVPCLDVDHDEFRTAAGSAPNNHPAPNPDYSDSDLDSYEDSDDENNSISNNDREWEDFEDFTENLMHRCNISQLDSLRLHVNTSRAPNFADKQAGGWLRRAMKYCNPDPPRQCEGLSSGSWQLKRLYLCNVALDNRFAKHVSSVCHSLEELELEDCTCEIPAITSRSLKIMVLKNCRWRYLYEISSPTLKSLVIVGGSNTDDCVLVIVAPVIAHLCLDVPLRFARQLQGFGTMESTPFREFKNLRNLLLDNCDLTDNFHTLGLFLQNSPNLEKLTLQHCKCQEFLNDSKKKKGTHKPNKPASSQCQSLDVRCENLKLTEIIHKDDDVRQLVELLLRISGKVPKNYHKAHQILLEVMSARGTTLFESYELTIYLKL</sequence>
<dbReference type="CDD" id="cd22160">
    <property type="entry name" value="F-box_AtFBL13-like"/>
    <property type="match status" value="1"/>
</dbReference>
<evidence type="ECO:0000313" key="3">
    <source>
        <dbReference type="EMBL" id="RCV38921.1"/>
    </source>
</evidence>
<protein>
    <recommendedName>
        <fullName evidence="2">F-box domain-containing protein</fullName>
    </recommendedName>
</protein>
<proteinExistence type="predicted"/>
<dbReference type="Pfam" id="PF00646">
    <property type="entry name" value="F-box"/>
    <property type="match status" value="1"/>
</dbReference>
<dbReference type="InterPro" id="IPR053781">
    <property type="entry name" value="F-box_AtFBL13-like"/>
</dbReference>
<dbReference type="Pfam" id="PF24758">
    <property type="entry name" value="LRR_At5g56370"/>
    <property type="match status" value="1"/>
</dbReference>
<name>A0A368S982_SETIT</name>
<dbReference type="InterPro" id="IPR036047">
    <property type="entry name" value="F-box-like_dom_sf"/>
</dbReference>
<accession>A0A368S982</accession>
<dbReference type="InterPro" id="IPR055411">
    <property type="entry name" value="LRR_FXL15/At3g58940/PEG3-like"/>
</dbReference>
<feature type="compositionally biased region" description="Acidic residues" evidence="1">
    <location>
        <begin position="93"/>
        <end position="107"/>
    </location>
</feature>
<dbReference type="STRING" id="4555.A0A368S982"/>
<reference evidence="3" key="2">
    <citation type="submission" date="2015-07" db="EMBL/GenBank/DDBJ databases">
        <authorList>
            <person name="Noorani M."/>
        </authorList>
    </citation>
    <scope>NUCLEOTIDE SEQUENCE</scope>
    <source>
        <strain evidence="3">Yugu1</strain>
    </source>
</reference>
<dbReference type="Gene3D" id="1.20.1280.50">
    <property type="match status" value="1"/>
</dbReference>
<evidence type="ECO:0000259" key="2">
    <source>
        <dbReference type="PROSITE" id="PS50181"/>
    </source>
</evidence>